<proteinExistence type="predicted"/>
<dbReference type="RefSeq" id="WP_147317702.1">
    <property type="nucleotide sequence ID" value="NZ_BGZL01000008.1"/>
</dbReference>
<name>A0A388SYK1_9ACTN</name>
<organism evidence="1 2">
    <name type="scientific">Streptomyces spongiicola</name>
    <dbReference type="NCBI Taxonomy" id="1690221"/>
    <lineage>
        <taxon>Bacteria</taxon>
        <taxon>Bacillati</taxon>
        <taxon>Actinomycetota</taxon>
        <taxon>Actinomycetes</taxon>
        <taxon>Kitasatosporales</taxon>
        <taxon>Streptomycetaceae</taxon>
        <taxon>Streptomyces</taxon>
    </lineage>
</organism>
<sequence length="108" mass="12398">MTHVPDSAFAYMRVFCDVTDEQLYTMEQRIARFAGGRGLQLVTIFCEHDNGSQAVFGEMVEALQRTKTQHLILPSLRHLSPQRLLQEAMLTRLEIDTNAEVYELSDRP</sequence>
<accession>A0A388SYK1</accession>
<gene>
    <name evidence="1" type="ORF">SSP531S_31780</name>
</gene>
<protein>
    <recommendedName>
        <fullName evidence="3">Resolvase/invertase-type recombinase catalytic domain-containing protein</fullName>
    </recommendedName>
</protein>
<evidence type="ECO:0008006" key="3">
    <source>
        <dbReference type="Google" id="ProtNLM"/>
    </source>
</evidence>
<dbReference type="Proteomes" id="UP000265354">
    <property type="component" value="Unassembled WGS sequence"/>
</dbReference>
<evidence type="ECO:0000313" key="1">
    <source>
        <dbReference type="EMBL" id="GBQ01737.1"/>
    </source>
</evidence>
<dbReference type="AlphaFoldDB" id="A0A388SYK1"/>
<reference evidence="1 2" key="1">
    <citation type="submission" date="2018-07" db="EMBL/GenBank/DDBJ databases">
        <title>Whole Genome Shotgun Sequence of Streptomyces spongiicola strain 531S.</title>
        <authorList>
            <person name="Dohra H."/>
            <person name="Kodani S."/>
        </authorList>
    </citation>
    <scope>NUCLEOTIDE SEQUENCE [LARGE SCALE GENOMIC DNA]</scope>
    <source>
        <strain evidence="1 2">531S</strain>
    </source>
</reference>
<evidence type="ECO:0000313" key="2">
    <source>
        <dbReference type="Proteomes" id="UP000265354"/>
    </source>
</evidence>
<comment type="caution">
    <text evidence="1">The sequence shown here is derived from an EMBL/GenBank/DDBJ whole genome shotgun (WGS) entry which is preliminary data.</text>
</comment>
<dbReference type="EMBL" id="BGZL01000008">
    <property type="protein sequence ID" value="GBQ01737.1"/>
    <property type="molecule type" value="Genomic_DNA"/>
</dbReference>